<protein>
    <submittedName>
        <fullName evidence="1">DnaJ domain-containing protein</fullName>
    </submittedName>
</protein>
<gene>
    <name evidence="1" type="ORF">CTRU02_209118</name>
</gene>
<comment type="caution">
    <text evidence="1">The sequence shown here is derived from an EMBL/GenBank/DDBJ whole genome shotgun (WGS) entry which is preliminary data.</text>
</comment>
<evidence type="ECO:0000313" key="2">
    <source>
        <dbReference type="Proteomes" id="UP000805649"/>
    </source>
</evidence>
<dbReference type="EMBL" id="VUJX02000005">
    <property type="protein sequence ID" value="KAL0936901.1"/>
    <property type="molecule type" value="Genomic_DNA"/>
</dbReference>
<evidence type="ECO:0000313" key="1">
    <source>
        <dbReference type="EMBL" id="KAL0936901.1"/>
    </source>
</evidence>
<organism evidence="1 2">
    <name type="scientific">Colletotrichum truncatum</name>
    <name type="common">Anthracnose fungus</name>
    <name type="synonym">Colletotrichum capsici</name>
    <dbReference type="NCBI Taxonomy" id="5467"/>
    <lineage>
        <taxon>Eukaryota</taxon>
        <taxon>Fungi</taxon>
        <taxon>Dikarya</taxon>
        <taxon>Ascomycota</taxon>
        <taxon>Pezizomycotina</taxon>
        <taxon>Sordariomycetes</taxon>
        <taxon>Hypocreomycetidae</taxon>
        <taxon>Glomerellales</taxon>
        <taxon>Glomerellaceae</taxon>
        <taxon>Colletotrichum</taxon>
        <taxon>Colletotrichum truncatum species complex</taxon>
    </lineage>
</organism>
<reference evidence="1 2" key="1">
    <citation type="journal article" date="2020" name="Phytopathology">
        <title>Genome Sequence Resources of Colletotrichum truncatum, C. plurivorum, C. musicola, and C. sojae: Four Species Pathogenic to Soybean (Glycine max).</title>
        <authorList>
            <person name="Rogerio F."/>
            <person name="Boufleur T.R."/>
            <person name="Ciampi-Guillardi M."/>
            <person name="Sukno S.A."/>
            <person name="Thon M.R."/>
            <person name="Massola Junior N.S."/>
            <person name="Baroncelli R."/>
        </authorList>
    </citation>
    <scope>NUCLEOTIDE SEQUENCE [LARGE SCALE GENOMIC DNA]</scope>
    <source>
        <strain evidence="1 2">CMES1059</strain>
    </source>
</reference>
<proteinExistence type="predicted"/>
<accession>A0ACC3YY56</accession>
<dbReference type="Proteomes" id="UP000805649">
    <property type="component" value="Unassembled WGS sequence"/>
</dbReference>
<keyword evidence="2" id="KW-1185">Reference proteome</keyword>
<name>A0ACC3YY56_COLTU</name>
<sequence>MLLKTPPAFAICSSTNVLNVFAIPAHHPPSITSPSRRRPASQQRQGTPSRCYATVKDAQNDPLNKKKNGTCPSWPTCANPTPYDIFAIEKSAPYTKARFAELVKQYHPDKHHATALDALESKTRLERYRLVVLANDILSSPDKRSAYDSWGAGWHLPETGAEDTRDINELYRKADRAWRHAPNSPGMNATWEDWEKWNERKNGEKQKPVYMSNASFAALVLAAIAVGTVAQTTRMESNSTILAEKRQTHEVNISSALRRQSTAVAGKGREERIERFLRERENLNYEFAPAKFDARQGSDTK</sequence>